<organism evidence="1 2">
    <name type="scientific">Pararge aegeria aegeria</name>
    <dbReference type="NCBI Taxonomy" id="348720"/>
    <lineage>
        <taxon>Eukaryota</taxon>
        <taxon>Metazoa</taxon>
        <taxon>Ecdysozoa</taxon>
        <taxon>Arthropoda</taxon>
        <taxon>Hexapoda</taxon>
        <taxon>Insecta</taxon>
        <taxon>Pterygota</taxon>
        <taxon>Neoptera</taxon>
        <taxon>Endopterygota</taxon>
        <taxon>Lepidoptera</taxon>
        <taxon>Glossata</taxon>
        <taxon>Ditrysia</taxon>
        <taxon>Papilionoidea</taxon>
        <taxon>Nymphalidae</taxon>
        <taxon>Satyrinae</taxon>
        <taxon>Satyrini</taxon>
        <taxon>Parargina</taxon>
        <taxon>Pararge</taxon>
    </lineage>
</organism>
<evidence type="ECO:0000313" key="2">
    <source>
        <dbReference type="Proteomes" id="UP000838756"/>
    </source>
</evidence>
<dbReference type="EMBL" id="CAKXAJ010026268">
    <property type="protein sequence ID" value="CAH2264997.1"/>
    <property type="molecule type" value="Genomic_DNA"/>
</dbReference>
<gene>
    <name evidence="1" type="primary">jg25127</name>
    <name evidence="1" type="ORF">PAEG_LOCUS24743</name>
</gene>
<dbReference type="Proteomes" id="UP000838756">
    <property type="component" value="Unassembled WGS sequence"/>
</dbReference>
<evidence type="ECO:0000313" key="1">
    <source>
        <dbReference type="EMBL" id="CAH2264997.1"/>
    </source>
</evidence>
<name>A0A8S4SFQ1_9NEOP</name>
<proteinExistence type="predicted"/>
<accession>A0A8S4SFQ1</accession>
<dbReference type="AlphaFoldDB" id="A0A8S4SFQ1"/>
<sequence length="106" mass="12378">MITCDNAFFDDLWRSKERCEFKQEVSGAISEFSLVWSGTLAMASYRPTDENLLLSALVFWCDVAQKPIRGMTTIHPNRLAHYHLRLLHHDIQVTMRREAIYLSFCL</sequence>
<protein>
    <submittedName>
        <fullName evidence="1">Jg25127 protein</fullName>
    </submittedName>
</protein>
<keyword evidence="2" id="KW-1185">Reference proteome</keyword>
<reference evidence="1" key="1">
    <citation type="submission" date="2022-03" db="EMBL/GenBank/DDBJ databases">
        <authorList>
            <person name="Lindestad O."/>
        </authorList>
    </citation>
    <scope>NUCLEOTIDE SEQUENCE</scope>
</reference>
<comment type="caution">
    <text evidence="1">The sequence shown here is derived from an EMBL/GenBank/DDBJ whole genome shotgun (WGS) entry which is preliminary data.</text>
</comment>